<evidence type="ECO:0000313" key="6">
    <source>
        <dbReference type="Proteomes" id="UP000254889"/>
    </source>
</evidence>
<feature type="compositionally biased region" description="Basic residues" evidence="3">
    <location>
        <begin position="392"/>
        <end position="404"/>
    </location>
</feature>
<feature type="region of interest" description="Disordered" evidence="3">
    <location>
        <begin position="335"/>
        <end position="404"/>
    </location>
</feature>
<feature type="region of interest" description="Disordered" evidence="3">
    <location>
        <begin position="284"/>
        <end position="322"/>
    </location>
</feature>
<proteinExistence type="inferred from homology"/>
<protein>
    <submittedName>
        <fullName evidence="5">Lytic transglycosylase domain-containing protein</fullName>
    </submittedName>
</protein>
<feature type="domain" description="Transglycosylase SLT" evidence="4">
    <location>
        <begin position="113"/>
        <end position="215"/>
    </location>
</feature>
<dbReference type="Gene3D" id="1.10.530.10">
    <property type="match status" value="1"/>
</dbReference>
<evidence type="ECO:0000313" key="5">
    <source>
        <dbReference type="EMBL" id="AXK84175.1"/>
    </source>
</evidence>
<reference evidence="5 6" key="1">
    <citation type="submission" date="2018-07" db="EMBL/GenBank/DDBJ databases">
        <authorList>
            <person name="Quirk P.G."/>
            <person name="Krulwich T.A."/>
        </authorList>
    </citation>
    <scope>NUCLEOTIDE SEQUENCE [LARGE SCALE GENOMIC DNA]</scope>
    <source>
        <strain evidence="5 6">CC-BB4</strain>
    </source>
</reference>
<dbReference type="CDD" id="cd00254">
    <property type="entry name" value="LT-like"/>
    <property type="match status" value="1"/>
</dbReference>
<evidence type="ECO:0000256" key="3">
    <source>
        <dbReference type="SAM" id="MobiDB-lite"/>
    </source>
</evidence>
<organism evidence="5 6">
    <name type="scientific">Pseudolabrys taiwanensis</name>
    <dbReference type="NCBI Taxonomy" id="331696"/>
    <lineage>
        <taxon>Bacteria</taxon>
        <taxon>Pseudomonadati</taxon>
        <taxon>Pseudomonadota</taxon>
        <taxon>Alphaproteobacteria</taxon>
        <taxon>Hyphomicrobiales</taxon>
        <taxon>Xanthobacteraceae</taxon>
        <taxon>Pseudolabrys</taxon>
    </lineage>
</organism>
<gene>
    <name evidence="5" type="ORF">DW352_22285</name>
</gene>
<evidence type="ECO:0000256" key="1">
    <source>
        <dbReference type="ARBA" id="ARBA00007734"/>
    </source>
</evidence>
<accession>A0A346A4S8</accession>
<evidence type="ECO:0000259" key="4">
    <source>
        <dbReference type="Pfam" id="PF01464"/>
    </source>
</evidence>
<dbReference type="InterPro" id="IPR008258">
    <property type="entry name" value="Transglycosylase_SLT_dom_1"/>
</dbReference>
<feature type="compositionally biased region" description="Basic and acidic residues" evidence="3">
    <location>
        <begin position="346"/>
        <end position="378"/>
    </location>
</feature>
<dbReference type="KEGG" id="ptaw:DW352_22285"/>
<comment type="similarity">
    <text evidence="2">Belongs to the virb1 family.</text>
</comment>
<dbReference type="Pfam" id="PF01464">
    <property type="entry name" value="SLT"/>
    <property type="match status" value="1"/>
</dbReference>
<evidence type="ECO:0000256" key="2">
    <source>
        <dbReference type="ARBA" id="ARBA00009387"/>
    </source>
</evidence>
<dbReference type="PANTHER" id="PTHR37423">
    <property type="entry name" value="SOLUBLE LYTIC MUREIN TRANSGLYCOSYLASE-RELATED"/>
    <property type="match status" value="1"/>
</dbReference>
<feature type="compositionally biased region" description="Basic and acidic residues" evidence="3">
    <location>
        <begin position="299"/>
        <end position="317"/>
    </location>
</feature>
<dbReference type="InterPro" id="IPR023346">
    <property type="entry name" value="Lysozyme-like_dom_sf"/>
</dbReference>
<dbReference type="EMBL" id="CP031417">
    <property type="protein sequence ID" value="AXK84175.1"/>
    <property type="molecule type" value="Genomic_DNA"/>
</dbReference>
<dbReference type="PANTHER" id="PTHR37423:SF2">
    <property type="entry name" value="MEMBRANE-BOUND LYTIC MUREIN TRANSGLYCOSYLASE C"/>
    <property type="match status" value="1"/>
</dbReference>
<dbReference type="Proteomes" id="UP000254889">
    <property type="component" value="Chromosome"/>
</dbReference>
<name>A0A346A4S8_9HYPH</name>
<sequence length="404" mass="43047">MRWLFVPACLGLTALSAPVGNDFGIPFEQLNHARVATSASVSEPLPSIAADGREEQATEEALSNDKPAVPTEQETASSQIDNALIGVAPLPKPKPEIKPVIYRSKEEVCDTLTKAAHNNGLPVPFFIHLLFQESRFSPGVVSNAGAQGIAQFMPDTASEWGVDNPFDPLQAIPASARLLRNLFERFGNLGLAAAAYNAGPRRIQDWLAKKGSLPQETQGYVKTITGRRPEGWTGNESGTPALKLPRHAPCQDEAGLLAWNGPDEIPTPIVAPHRRSKEPVVVAAAAPSKKGDISAGKNAKSEANTETKGEAKAEAKAGVKITHSGGHATATIKVADASGGLPHVASLRDNDRHGARKKDEPKKIVAEEKSKPAAEKKAAKSKNAKEALQLAARKHPRKLRVSER</sequence>
<dbReference type="OrthoDB" id="9801695at2"/>
<dbReference type="AlphaFoldDB" id="A0A346A4S8"/>
<keyword evidence="6" id="KW-1185">Reference proteome</keyword>
<dbReference type="SUPFAM" id="SSF53955">
    <property type="entry name" value="Lysozyme-like"/>
    <property type="match status" value="1"/>
</dbReference>
<feature type="region of interest" description="Disordered" evidence="3">
    <location>
        <begin position="52"/>
        <end position="74"/>
    </location>
</feature>
<comment type="similarity">
    <text evidence="1">Belongs to the transglycosylase Slt family.</text>
</comment>